<evidence type="ECO:0000256" key="2">
    <source>
        <dbReference type="ARBA" id="ARBA00023027"/>
    </source>
</evidence>
<evidence type="ECO:0000256" key="1">
    <source>
        <dbReference type="ARBA" id="ARBA00023002"/>
    </source>
</evidence>
<dbReference type="Gene3D" id="3.50.50.60">
    <property type="entry name" value="FAD/NAD(P)-binding domain"/>
    <property type="match status" value="1"/>
</dbReference>
<dbReference type="Pfam" id="PF01494">
    <property type="entry name" value="FAD_binding_3"/>
    <property type="match status" value="1"/>
</dbReference>
<dbReference type="InterPro" id="IPR050631">
    <property type="entry name" value="PheA/TfdB_FAD_monoxygenase"/>
</dbReference>
<dbReference type="PANTHER" id="PTHR43476">
    <property type="entry name" value="3-(3-HYDROXY-PHENYL)PROPIONATE/3-HYDROXYCINNAMIC ACID HYDROXYLASE"/>
    <property type="match status" value="1"/>
</dbReference>
<keyword evidence="5" id="KW-1185">Reference proteome</keyword>
<comment type="caution">
    <text evidence="4">The sequence shown here is derived from an EMBL/GenBank/DDBJ whole genome shotgun (WGS) entry which is preliminary data.</text>
</comment>
<dbReference type="PANTHER" id="PTHR43476:SF4">
    <property type="entry name" value="BLR0106 PROTEIN"/>
    <property type="match status" value="1"/>
</dbReference>
<evidence type="ECO:0000313" key="5">
    <source>
        <dbReference type="Proteomes" id="UP000582231"/>
    </source>
</evidence>
<keyword evidence="4" id="KW-0503">Monooxygenase</keyword>
<dbReference type="EC" id="1.14.13.40" evidence="4"/>
<organism evidence="4 5">
    <name type="scientific">Nocardioides kongjuensis</name>
    <dbReference type="NCBI Taxonomy" id="349522"/>
    <lineage>
        <taxon>Bacteria</taxon>
        <taxon>Bacillati</taxon>
        <taxon>Actinomycetota</taxon>
        <taxon>Actinomycetes</taxon>
        <taxon>Propionibacteriales</taxon>
        <taxon>Nocardioidaceae</taxon>
        <taxon>Nocardioides</taxon>
    </lineage>
</organism>
<keyword evidence="2" id="KW-0520">NAD</keyword>
<proteinExistence type="predicted"/>
<evidence type="ECO:0000259" key="3">
    <source>
        <dbReference type="Pfam" id="PF01494"/>
    </source>
</evidence>
<feature type="domain" description="FAD-binding" evidence="3">
    <location>
        <begin position="4"/>
        <end position="325"/>
    </location>
</feature>
<dbReference type="EMBL" id="JACCBF010000001">
    <property type="protein sequence ID" value="NYD33207.1"/>
    <property type="molecule type" value="Genomic_DNA"/>
</dbReference>
<keyword evidence="1 4" id="KW-0560">Oxidoreductase</keyword>
<dbReference type="GO" id="GO:0018673">
    <property type="term" value="F:anthraniloyl-CoA monooxygenase activity"/>
    <property type="evidence" value="ECO:0007669"/>
    <property type="project" value="UniProtKB-EC"/>
</dbReference>
<dbReference type="InterPro" id="IPR002938">
    <property type="entry name" value="FAD-bd"/>
</dbReference>
<dbReference type="Gene3D" id="3.30.9.20">
    <property type="match status" value="1"/>
</dbReference>
<accession>A0A852RIE4</accession>
<name>A0A852RIE4_9ACTN</name>
<reference evidence="4 5" key="1">
    <citation type="submission" date="2020-07" db="EMBL/GenBank/DDBJ databases">
        <title>Sequencing the genomes of 1000 actinobacteria strains.</title>
        <authorList>
            <person name="Klenk H.-P."/>
        </authorList>
    </citation>
    <scope>NUCLEOTIDE SEQUENCE [LARGE SCALE GENOMIC DNA]</scope>
    <source>
        <strain evidence="4 5">DSM 19082</strain>
    </source>
</reference>
<dbReference type="AlphaFoldDB" id="A0A852RIE4"/>
<dbReference type="SUPFAM" id="SSF51905">
    <property type="entry name" value="FAD/NAD(P)-binding domain"/>
    <property type="match status" value="1"/>
</dbReference>
<sequence>MSRTVDIIGGGPAGLYAARLLKLRDPGLTVTVHERMSGATQTFGFGVGLTESTMRNLAEADPETADRVRAASYAGHDLKLKGLDATITLHGARNLAIGRATLLEVLGRAALDAGVDVRSGSEVDASHLRSDVVVAADGVRSATREKHASELGVRLDLGRTRFVWCGADFAVGSAFFAAVARGDGLFVLHAYPYAADRSTFLIEVDDTTWHAAGLSRFDEQAAAGETDAASVAILEDVFAEELGGRRLLTNRTRWSRFANLTLERWSTDNVVLLGDAAHTAHYTLGSGTKLALEDAIALADALTGEATVTAAFAAYEAARRPPVERFKKLAHRSQAWWDTYRMRAGLPAERLALSYMTRSGNLALGHVAADQPASVRKALRWLGSGAPENVAGLDDWVLDQPFEADGIELAARSLSRAQLRASTPAQEISWDHPDAWGEAADEVVQSLAGGSIPVLLTGPDTPEGIAARVDLAERLRLTGERPVGVIIPPEDRSAAATAVAAGRTDFVVTP</sequence>
<protein>
    <submittedName>
        <fullName evidence="4">Anthraniloyl-CoA monooxygenase</fullName>
        <ecNumber evidence="4">1.14.13.40</ecNumber>
    </submittedName>
</protein>
<dbReference type="Proteomes" id="UP000582231">
    <property type="component" value="Unassembled WGS sequence"/>
</dbReference>
<dbReference type="GO" id="GO:0071949">
    <property type="term" value="F:FAD binding"/>
    <property type="evidence" value="ECO:0007669"/>
    <property type="project" value="InterPro"/>
</dbReference>
<dbReference type="PRINTS" id="PR00420">
    <property type="entry name" value="RNGMNOXGNASE"/>
</dbReference>
<dbReference type="RefSeq" id="WP_179729290.1">
    <property type="nucleotide sequence ID" value="NZ_BAABEF010000001.1"/>
</dbReference>
<dbReference type="InterPro" id="IPR036188">
    <property type="entry name" value="FAD/NAD-bd_sf"/>
</dbReference>
<gene>
    <name evidence="4" type="ORF">BJ958_004753</name>
</gene>
<evidence type="ECO:0000313" key="4">
    <source>
        <dbReference type="EMBL" id="NYD33207.1"/>
    </source>
</evidence>